<evidence type="ECO:0000313" key="2">
    <source>
        <dbReference type="Proteomes" id="UP000814176"/>
    </source>
</evidence>
<organism evidence="1 2">
    <name type="scientific">Rhodofomes roseus</name>
    <dbReference type="NCBI Taxonomy" id="34475"/>
    <lineage>
        <taxon>Eukaryota</taxon>
        <taxon>Fungi</taxon>
        <taxon>Dikarya</taxon>
        <taxon>Basidiomycota</taxon>
        <taxon>Agaricomycotina</taxon>
        <taxon>Agaricomycetes</taxon>
        <taxon>Polyporales</taxon>
        <taxon>Rhodofomes</taxon>
    </lineage>
</organism>
<gene>
    <name evidence="1" type="ORF">C8Q71DRAFT_525907</name>
</gene>
<dbReference type="Proteomes" id="UP000814176">
    <property type="component" value="Unassembled WGS sequence"/>
</dbReference>
<dbReference type="EMBL" id="JADCUA010000007">
    <property type="protein sequence ID" value="KAH9838370.1"/>
    <property type="molecule type" value="Genomic_DNA"/>
</dbReference>
<accession>A0ABQ8KJS7</accession>
<sequence length="94" mass="10629">MPLLFVSSCLALLEVPHMYNHMQAYAPLPSLDILSLCIVMLPSRLISVAFLLTFFNTFAHHNASVMSYLYRDPPSSLPTLFTMSSMFNIFVLNL</sequence>
<reference evidence="1 2" key="1">
    <citation type="journal article" date="2021" name="Environ. Microbiol.">
        <title>Gene family expansions and transcriptome signatures uncover fungal adaptations to wood decay.</title>
        <authorList>
            <person name="Hage H."/>
            <person name="Miyauchi S."/>
            <person name="Viragh M."/>
            <person name="Drula E."/>
            <person name="Min B."/>
            <person name="Chaduli D."/>
            <person name="Navarro D."/>
            <person name="Favel A."/>
            <person name="Norest M."/>
            <person name="Lesage-Meessen L."/>
            <person name="Balint B."/>
            <person name="Merenyi Z."/>
            <person name="de Eugenio L."/>
            <person name="Morin E."/>
            <person name="Martinez A.T."/>
            <person name="Baldrian P."/>
            <person name="Stursova M."/>
            <person name="Martinez M.J."/>
            <person name="Novotny C."/>
            <person name="Magnuson J.K."/>
            <person name="Spatafora J.W."/>
            <person name="Maurice S."/>
            <person name="Pangilinan J."/>
            <person name="Andreopoulos W."/>
            <person name="LaButti K."/>
            <person name="Hundley H."/>
            <person name="Na H."/>
            <person name="Kuo A."/>
            <person name="Barry K."/>
            <person name="Lipzen A."/>
            <person name="Henrissat B."/>
            <person name="Riley R."/>
            <person name="Ahrendt S."/>
            <person name="Nagy L.G."/>
            <person name="Grigoriev I.V."/>
            <person name="Martin F."/>
            <person name="Rosso M.N."/>
        </authorList>
    </citation>
    <scope>NUCLEOTIDE SEQUENCE [LARGE SCALE GENOMIC DNA]</scope>
    <source>
        <strain evidence="1 2">CIRM-BRFM 1785</strain>
    </source>
</reference>
<name>A0ABQ8KJS7_9APHY</name>
<evidence type="ECO:0000313" key="1">
    <source>
        <dbReference type="EMBL" id="KAH9838370.1"/>
    </source>
</evidence>
<protein>
    <submittedName>
        <fullName evidence="1">Uncharacterized protein</fullName>
    </submittedName>
</protein>
<proteinExistence type="predicted"/>
<keyword evidence="2" id="KW-1185">Reference proteome</keyword>
<dbReference type="RefSeq" id="XP_047780285.1">
    <property type="nucleotide sequence ID" value="XM_047919130.1"/>
</dbReference>
<dbReference type="GeneID" id="71999862"/>
<comment type="caution">
    <text evidence="1">The sequence shown here is derived from an EMBL/GenBank/DDBJ whole genome shotgun (WGS) entry which is preliminary data.</text>
</comment>